<name>F2UR26_SALR5</name>
<evidence type="ECO:0000313" key="3">
    <source>
        <dbReference type="Proteomes" id="UP000007799"/>
    </source>
</evidence>
<dbReference type="Proteomes" id="UP000007799">
    <property type="component" value="Unassembled WGS sequence"/>
</dbReference>
<dbReference type="AlphaFoldDB" id="F2UR26"/>
<dbReference type="InterPro" id="IPR027417">
    <property type="entry name" value="P-loop_NTPase"/>
</dbReference>
<dbReference type="SMART" id="SM00368">
    <property type="entry name" value="LRR_RI"/>
    <property type="match status" value="6"/>
</dbReference>
<organism evidence="3">
    <name type="scientific">Salpingoeca rosetta (strain ATCC 50818 / BSB-021)</name>
    <dbReference type="NCBI Taxonomy" id="946362"/>
    <lineage>
        <taxon>Eukaryota</taxon>
        <taxon>Choanoflagellata</taxon>
        <taxon>Craspedida</taxon>
        <taxon>Salpingoecidae</taxon>
        <taxon>Salpingoeca</taxon>
    </lineage>
</organism>
<accession>F2UR26</accession>
<reference evidence="2" key="1">
    <citation type="submission" date="2009-08" db="EMBL/GenBank/DDBJ databases">
        <title>Annotation of Salpingoeca rosetta.</title>
        <authorList>
            <consortium name="The Broad Institute Genome Sequencing Platform"/>
            <person name="Russ C."/>
            <person name="Cuomo C."/>
            <person name="Burger G."/>
            <person name="Gray M.W."/>
            <person name="Holland P.W.H."/>
            <person name="King N."/>
            <person name="Lang F.B.F."/>
            <person name="Roger A.J."/>
            <person name="Ruiz-Trillo I."/>
            <person name="Young S.K."/>
            <person name="Zeng Q."/>
            <person name="Gargeya S."/>
            <person name="Alvarado L."/>
            <person name="Berlin A."/>
            <person name="Chapman S.B."/>
            <person name="Chen Z."/>
            <person name="Freedman E."/>
            <person name="Gellesch M."/>
            <person name="Goldberg J."/>
            <person name="Griggs A."/>
            <person name="Gujja S."/>
            <person name="Heilman E."/>
            <person name="Heiman D."/>
            <person name="Howarth C."/>
            <person name="Mehta T."/>
            <person name="Neiman D."/>
            <person name="Pearson M."/>
            <person name="Roberts A."/>
            <person name="Saif S."/>
            <person name="Shea T."/>
            <person name="Shenoy N."/>
            <person name="Sisk P."/>
            <person name="Stolte C."/>
            <person name="Sykes S."/>
            <person name="White J."/>
            <person name="Yandava C."/>
            <person name="Haas B."/>
            <person name="Nusbaum C."/>
            <person name="Birren B."/>
        </authorList>
    </citation>
    <scope>NUCLEOTIDE SEQUENCE [LARGE SCALE GENOMIC DNA]</scope>
    <source>
        <strain evidence="2">ATCC 50818</strain>
    </source>
</reference>
<dbReference type="InterPro" id="IPR001611">
    <property type="entry name" value="Leu-rich_rpt"/>
</dbReference>
<dbReference type="KEGG" id="sre:PTSG_10355"/>
<dbReference type="PANTHER" id="PTHR47679">
    <property type="entry name" value="PROTEIN TORNADO 1"/>
    <property type="match status" value="1"/>
</dbReference>
<dbReference type="Pfam" id="PF13516">
    <property type="entry name" value="LRR_6"/>
    <property type="match status" value="4"/>
</dbReference>
<feature type="region of interest" description="Disordered" evidence="1">
    <location>
        <begin position="929"/>
        <end position="948"/>
    </location>
</feature>
<dbReference type="PANTHER" id="PTHR47679:SF2">
    <property type="entry name" value="C-TERMINAL OF ROC (COR) DOMAIN-CONTAINING PROTEIN"/>
    <property type="match status" value="1"/>
</dbReference>
<evidence type="ECO:0000256" key="1">
    <source>
        <dbReference type="SAM" id="MobiDB-lite"/>
    </source>
</evidence>
<dbReference type="SUPFAM" id="SSF56399">
    <property type="entry name" value="ADP-ribosylation"/>
    <property type="match status" value="1"/>
</dbReference>
<dbReference type="SUPFAM" id="SSF52047">
    <property type="entry name" value="RNI-like"/>
    <property type="match status" value="1"/>
</dbReference>
<dbReference type="RefSeq" id="XP_004988406.1">
    <property type="nucleotide sequence ID" value="XM_004988349.1"/>
</dbReference>
<gene>
    <name evidence="2" type="ORF">PTSG_10355</name>
</gene>
<evidence type="ECO:0000313" key="2">
    <source>
        <dbReference type="EMBL" id="EGD80081.1"/>
    </source>
</evidence>
<dbReference type="InParanoid" id="F2UR26"/>
<protein>
    <recommendedName>
        <fullName evidence="4">Poly [ADP-ribose] polymerase</fullName>
    </recommendedName>
</protein>
<dbReference type="GeneID" id="16068935"/>
<keyword evidence="3" id="KW-1185">Reference proteome</keyword>
<dbReference type="InterPro" id="IPR032675">
    <property type="entry name" value="LRR_dom_sf"/>
</dbReference>
<sequence>MAEKSKVAALAAVVGQTWREELVALLDQVDDEEDQAVRDKICAILLRAADYKEQEQNQLEVNLSDCRLKTSGARALAIVLRQNAGIKSLLLPNNELASAGISTLAPALQQLTALSILELSGNQLGDDGITALAAALPHLTSLTRLGLASNHIGNTGATALTPTLHHLSSLLTLDLTDNHLSDAGTEAIVLTLRHMPSLTTLNLSRNKITNQGMLAVFQQLQSIGTDATIRLSEDVVVSAAVAKSLATLRTKRPDLRVYVTGINEFDNPHYEEQLRLLKLLETGAMPLDTAKVFVCGDYGIGKTTLIRSLRGAGYLHAVSTYFFAPANDPDRPNERTPGIQLSKLNLHAHANSGRGRGSEHTVASLRVYDFGGQLAYHVIHTLMMSDRFAAFVVCVDLSQPALRVTQRANYWLQFICTRLQQGVAADTATAGGGIAAEVKPRVVIVGTKKDVVSGRGNSSAAYQRALVANLRETFGHIVDIQDALIALNCHQPAEEGFQALRSQLIQHWQWLRSQEVLVPQVVNDVSRSLKAAAKQRPMWPYEDLLVFVQNSGNGLDLISAIRDDIFQLTLRYLHTRGDVLWYSSSPALSDYVFVSPNWLLHDVLGKALQPEGVMCGGLNPKTGVVTLADIEAAFHNIVSPHLVITLLQYALLCFELPCDKHNRRRFMLPSRVQLQVDIGAAWPPSDNGMWSVYAGRRLAVESEALALPPGLFPHVQTRLHALFTDTLKVWTDAFSCARGDVQCLGLMHGDREVDVWVRARAGAECSAWSCMMDVFSLLQDEARGIEHTHLVLSAKDLRHYQPHPAGIDIKRLEDLPPHENIAFFSTGAHHSTPEPVGDLLVRNPVLTARWHEPGYEWRHPAWCLDDSFDRLLSWTGPGDHGVFTAPLPPDTDLYRWIEGQMTQGLTLSRVEVTKSTTILRAFHTRMALSSARRGDPDPSNPFNRDFGAGDPEKQAMLDRLKTQFAATADGGVAHVNVLVGWHGCGEAVTDSIIATGTASLRTSNDVGYFGAGIYLTPQANYAAGYSTRLMTGNWRQPNANGEHVLLLCAAGVGLAYPITRRTDYTRKIPKMPKVCDYYGQPLYSGCDSHYVQVTRSNKFQAADVPGTFDFEEYVMGQEAQVLPIARVFVTVNKNELRSHLAASEPASAATDAA</sequence>
<proteinExistence type="predicted"/>
<dbReference type="Gene3D" id="3.40.50.300">
    <property type="entry name" value="P-loop containing nucleotide triphosphate hydrolases"/>
    <property type="match status" value="1"/>
</dbReference>
<dbReference type="EMBL" id="GL832990">
    <property type="protein sequence ID" value="EGD80081.1"/>
    <property type="molecule type" value="Genomic_DNA"/>
</dbReference>
<dbReference type="eggNOG" id="KOG4308">
    <property type="taxonomic scope" value="Eukaryota"/>
</dbReference>
<evidence type="ECO:0008006" key="4">
    <source>
        <dbReference type="Google" id="ProtNLM"/>
    </source>
</evidence>
<dbReference type="FunCoup" id="F2UR26">
    <property type="interactions" value="197"/>
</dbReference>
<dbReference type="OrthoDB" id="8436363at2759"/>
<dbReference type="Gene3D" id="3.80.10.10">
    <property type="entry name" value="Ribonuclease Inhibitor"/>
    <property type="match status" value="1"/>
</dbReference>
<dbReference type="PROSITE" id="PS51450">
    <property type="entry name" value="LRR"/>
    <property type="match status" value="1"/>
</dbReference>
<dbReference type="SUPFAM" id="SSF52540">
    <property type="entry name" value="P-loop containing nucleoside triphosphate hydrolases"/>
    <property type="match status" value="1"/>
</dbReference>
<dbReference type="Gene3D" id="3.90.228.10">
    <property type="match status" value="1"/>
</dbReference>